<keyword evidence="1" id="KW-0472">Membrane</keyword>
<dbReference type="GO" id="GO:0005886">
    <property type="term" value="C:plasma membrane"/>
    <property type="evidence" value="ECO:0007669"/>
    <property type="project" value="TreeGrafter"/>
</dbReference>
<feature type="transmembrane region" description="Helical" evidence="1">
    <location>
        <begin position="225"/>
        <end position="246"/>
    </location>
</feature>
<dbReference type="AlphaFoldDB" id="A0A2A2IBD4"/>
<feature type="transmembrane region" description="Helical" evidence="1">
    <location>
        <begin position="185"/>
        <end position="205"/>
    </location>
</feature>
<dbReference type="GO" id="GO:0009401">
    <property type="term" value="P:phosphoenolpyruvate-dependent sugar phosphotransferase system"/>
    <property type="evidence" value="ECO:0007669"/>
    <property type="project" value="InterPro"/>
</dbReference>
<dbReference type="PANTHER" id="PTHR32502">
    <property type="entry name" value="N-ACETYLGALACTOSAMINE PERMEASE II COMPONENT-RELATED"/>
    <property type="match status" value="1"/>
</dbReference>
<dbReference type="EMBL" id="NPOA01000013">
    <property type="protein sequence ID" value="PAV28383.1"/>
    <property type="molecule type" value="Genomic_DNA"/>
</dbReference>
<feature type="transmembrane region" description="Helical" evidence="1">
    <location>
        <begin position="141"/>
        <end position="164"/>
    </location>
</feature>
<evidence type="ECO:0000313" key="2">
    <source>
        <dbReference type="EMBL" id="PAV28383.1"/>
    </source>
</evidence>
<protein>
    <submittedName>
        <fullName evidence="2">PTS mannose transporter subunit IID</fullName>
    </submittedName>
</protein>
<dbReference type="InterPro" id="IPR004704">
    <property type="entry name" value="PTS_IID_man"/>
</dbReference>
<keyword evidence="3" id="KW-1185">Reference proteome</keyword>
<dbReference type="RefSeq" id="WP_095656799.1">
    <property type="nucleotide sequence ID" value="NZ_NPOA01000013.1"/>
</dbReference>
<dbReference type="OrthoDB" id="9795582at2"/>
<evidence type="ECO:0000313" key="3">
    <source>
        <dbReference type="Proteomes" id="UP000218887"/>
    </source>
</evidence>
<name>A0A2A2IBD4_9BACI</name>
<keyword evidence="1" id="KW-1133">Transmembrane helix</keyword>
<comment type="caution">
    <text evidence="2">The sequence shown here is derived from an EMBL/GenBank/DDBJ whole genome shotgun (WGS) entry which is preliminary data.</text>
</comment>
<organism evidence="2 3">
    <name type="scientific">Virgibacillus profundi</name>
    <dbReference type="NCBI Taxonomy" id="2024555"/>
    <lineage>
        <taxon>Bacteria</taxon>
        <taxon>Bacillati</taxon>
        <taxon>Bacillota</taxon>
        <taxon>Bacilli</taxon>
        <taxon>Bacillales</taxon>
        <taxon>Bacillaceae</taxon>
        <taxon>Virgibacillus</taxon>
    </lineage>
</organism>
<proteinExistence type="predicted"/>
<accession>A0A2A2IBD4</accession>
<evidence type="ECO:0000256" key="1">
    <source>
        <dbReference type="SAM" id="Phobius"/>
    </source>
</evidence>
<dbReference type="Proteomes" id="UP000218887">
    <property type="component" value="Unassembled WGS sequence"/>
</dbReference>
<gene>
    <name evidence="2" type="ORF">CIL05_17270</name>
</gene>
<reference evidence="2 3" key="1">
    <citation type="submission" date="2017-08" db="EMBL/GenBank/DDBJ databases">
        <title>Virgibacillus indicus sp. nov. and Virgibacillus profoundi sp. nov, two moderately halophilic bacteria isolated from marine sediment by using the Microfluidic Streak Plate.</title>
        <authorList>
            <person name="Xu B."/>
            <person name="Hu B."/>
            <person name="Wang J."/>
            <person name="Zhu Y."/>
            <person name="Huang L."/>
            <person name="Du W."/>
            <person name="Huang Y."/>
        </authorList>
    </citation>
    <scope>NUCLEOTIDE SEQUENCE [LARGE SCALE GENOMIC DNA]</scope>
    <source>
        <strain evidence="2 3">IO3-P3-H5</strain>
    </source>
</reference>
<dbReference type="InterPro" id="IPR050303">
    <property type="entry name" value="GatZ_KbaZ_carbometab"/>
</dbReference>
<feature type="transmembrane region" description="Helical" evidence="1">
    <location>
        <begin position="253"/>
        <end position="271"/>
    </location>
</feature>
<dbReference type="PANTHER" id="PTHR32502:SF23">
    <property type="entry name" value="TRANSPORT PROTEIN, PTS SYSTEM"/>
    <property type="match status" value="1"/>
</dbReference>
<dbReference type="Pfam" id="PF03613">
    <property type="entry name" value="EIID-AGA"/>
    <property type="match status" value="1"/>
</dbReference>
<dbReference type="PROSITE" id="PS51108">
    <property type="entry name" value="PTS_EIID"/>
    <property type="match status" value="1"/>
</dbReference>
<keyword evidence="1" id="KW-0812">Transmembrane</keyword>
<sequence length="272" mass="30221">MSEKKKLNKDEKKLMREIFWSSFMLEASYNYERQQALGFSIGMWPAIRRYYKNKKGQAEALERHMNIFNTTPHVVTTITGVATALEREASKNPSFDKNIINNVKVGLMGPFAGIGDSLFWGTLRIIAVGIGLSLAQQGSVLGPIIFLLLFNVPHMFIRYYGGVIGYKFGTQIMDKANNSGIMQKISKGATIVGLMVIGAMTASMVKLESSLVFTVGEEKIPMQEYLDQIFPLLLPLLYTVFMFYLLKKGMKPTTILLVTIAIGIGGSLLGII</sequence>